<protein>
    <submittedName>
        <fullName evidence="1">Uncharacterized protein</fullName>
    </submittedName>
</protein>
<reference evidence="2" key="1">
    <citation type="journal article" date="2022" name="Mol. Ecol. Resour.">
        <title>The genomes of chicory, endive, great burdock and yacon provide insights into Asteraceae palaeo-polyploidization history and plant inulin production.</title>
        <authorList>
            <person name="Fan W."/>
            <person name="Wang S."/>
            <person name="Wang H."/>
            <person name="Wang A."/>
            <person name="Jiang F."/>
            <person name="Liu H."/>
            <person name="Zhao H."/>
            <person name="Xu D."/>
            <person name="Zhang Y."/>
        </authorList>
    </citation>
    <scope>NUCLEOTIDE SEQUENCE [LARGE SCALE GENOMIC DNA]</scope>
    <source>
        <strain evidence="2">cv. Yunnan</strain>
    </source>
</reference>
<gene>
    <name evidence="1" type="ORF">L1987_50218</name>
</gene>
<evidence type="ECO:0000313" key="1">
    <source>
        <dbReference type="EMBL" id="KAI3775637.1"/>
    </source>
</evidence>
<comment type="caution">
    <text evidence="1">The sequence shown here is derived from an EMBL/GenBank/DDBJ whole genome shotgun (WGS) entry which is preliminary data.</text>
</comment>
<name>A0ACB9FWM6_9ASTR</name>
<dbReference type="EMBL" id="CM042033">
    <property type="protein sequence ID" value="KAI3775637.1"/>
    <property type="molecule type" value="Genomic_DNA"/>
</dbReference>
<organism evidence="1 2">
    <name type="scientific">Smallanthus sonchifolius</name>
    <dbReference type="NCBI Taxonomy" id="185202"/>
    <lineage>
        <taxon>Eukaryota</taxon>
        <taxon>Viridiplantae</taxon>
        <taxon>Streptophyta</taxon>
        <taxon>Embryophyta</taxon>
        <taxon>Tracheophyta</taxon>
        <taxon>Spermatophyta</taxon>
        <taxon>Magnoliopsida</taxon>
        <taxon>eudicotyledons</taxon>
        <taxon>Gunneridae</taxon>
        <taxon>Pentapetalae</taxon>
        <taxon>asterids</taxon>
        <taxon>campanulids</taxon>
        <taxon>Asterales</taxon>
        <taxon>Asteraceae</taxon>
        <taxon>Asteroideae</taxon>
        <taxon>Heliantheae alliance</taxon>
        <taxon>Millerieae</taxon>
        <taxon>Smallanthus</taxon>
    </lineage>
</organism>
<dbReference type="Proteomes" id="UP001056120">
    <property type="component" value="Linkage Group LG16"/>
</dbReference>
<accession>A0ACB9FWM6</accession>
<keyword evidence="2" id="KW-1185">Reference proteome</keyword>
<proteinExistence type="predicted"/>
<reference evidence="1 2" key="2">
    <citation type="journal article" date="2022" name="Mol. Ecol. Resour.">
        <title>The genomes of chicory, endive, great burdock and yacon provide insights into Asteraceae paleo-polyploidization history and plant inulin production.</title>
        <authorList>
            <person name="Fan W."/>
            <person name="Wang S."/>
            <person name="Wang H."/>
            <person name="Wang A."/>
            <person name="Jiang F."/>
            <person name="Liu H."/>
            <person name="Zhao H."/>
            <person name="Xu D."/>
            <person name="Zhang Y."/>
        </authorList>
    </citation>
    <scope>NUCLEOTIDE SEQUENCE [LARGE SCALE GENOMIC DNA]</scope>
    <source>
        <strain evidence="2">cv. Yunnan</strain>
        <tissue evidence="1">Leaves</tissue>
    </source>
</reference>
<evidence type="ECO:0000313" key="2">
    <source>
        <dbReference type="Proteomes" id="UP001056120"/>
    </source>
</evidence>
<sequence length="1119" mass="121896">MVVSSISSLFIRVLMPRKKEPPPSSLPPRRYTRGASKSTSLIDEEEAETPKVPLVGLGDYQEDSAGSLRPPSLLSGSKVCHINKENSFVPSVTVSLDESEQGLGSINKDTFLENCDAAGILPAGKTGLAGMSDSDGSPGVLGSFHRDGQEKTSSAVAGSLVARKPDPTGELCLDGNIAGQSESDSSGSPGVPSLNPASGSNSGYNSSSMNDSKGLRYTGTSSRHTPLFSPEFKAMLGRDYPKTRTVFSPIAPVTEEAEVAPTQVESERVRVSPSLDVHGALDEQGGKLDPGIVFEGCMSRFMVLGGLSQGMGELARPQNPDHDGLDMPKHMNDKVQVEGFHGLQGVYGEVEDEVFHGMNRESELHAPSNVVHGALDEVPMQPTEAAMVAPGGGDGIKVGLVDDGVGTVSKMPNYKDYGELNYEVLNDSRTWNVIIIGGPFLWLSRLLRWAIFGSQHIEEQRAARELWLRYSTLNNGPISSGPYEKKKAYSWKPNYGLKLMSPRSAQSDGPKKFLSRFRWTPPPISSHLTGFLLWFSKGRMIPSIHSPISRDKPPDPPNPSPVEPSGGRRSSSRLAVNARPHKGKESQGAGKSNQGYVKLNLGDLVSDEVREWGSAELGLKVDSPAEPKNTEQRDVGLTYLNNGLGLATSLPVEMVQATISSTSIPSKIPNLNYHNVCELNTNDNLPLSPSNTTEVPDISMLPVDLNPEINEENCINPSPHSEGGRETGLCKKRPLTDEEKTIPVPAATHVPAQREVVNEGNMETQGNDKEGFTTVTKKRRRIKIKMQGKQGTQGRHVRDNKETEQQKGNNTQRTTPNTSSDPNIQRKMSDLHSNFIVVNNQNRRAQRNNSLTRTHSNSVNGKSAQNHNPHIPSSTPGTSQKPSQHGNPPNPPSRNPSLPKKHPNHSSPSTTKTQHQQNNANNRFAALDTDMAITSDRPDCNPSDDQDTFYEFSEDTIANVLNFNPSSLAVPRVNDMDLDVGETEVHDVPSDDEVPDFDITNAQKKAISSRIEEVGAVRAGDQSNCVCLLMVGWIYWSRLNGNGRDLPRQNVLMEMGDCRELNCAMKIRSFIITVIGSILWSSVGGRYEFLGWDNSLSGEVLGWFRAWAGNGKYAFLFEC</sequence>